<dbReference type="InterPro" id="IPR036770">
    <property type="entry name" value="Ankyrin_rpt-contain_sf"/>
</dbReference>
<proteinExistence type="predicted"/>
<dbReference type="PRINTS" id="PR01415">
    <property type="entry name" value="ANKYRIN"/>
</dbReference>
<keyword evidence="1" id="KW-0677">Repeat</keyword>
<feature type="repeat" description="ANK" evidence="3">
    <location>
        <begin position="87"/>
        <end position="119"/>
    </location>
</feature>
<evidence type="ECO:0000256" key="1">
    <source>
        <dbReference type="ARBA" id="ARBA00022737"/>
    </source>
</evidence>
<dbReference type="PROSITE" id="PS50088">
    <property type="entry name" value="ANK_REPEAT"/>
    <property type="match status" value="2"/>
</dbReference>
<dbReference type="Proteomes" id="UP001516400">
    <property type="component" value="Unassembled WGS sequence"/>
</dbReference>
<evidence type="ECO:0000256" key="3">
    <source>
        <dbReference type="PROSITE-ProRule" id="PRU00023"/>
    </source>
</evidence>
<evidence type="ECO:0000256" key="2">
    <source>
        <dbReference type="ARBA" id="ARBA00023043"/>
    </source>
</evidence>
<dbReference type="PANTHER" id="PTHR24171:SF8">
    <property type="entry name" value="BRCA1-ASSOCIATED RING DOMAIN PROTEIN 1"/>
    <property type="match status" value="1"/>
</dbReference>
<dbReference type="SMART" id="SM00248">
    <property type="entry name" value="ANK"/>
    <property type="match status" value="2"/>
</dbReference>
<sequence length="328" mass="36379">MLRISSLEKKLATPDIYIADSSALNALDGAKFIPVPNINFGGRLVNELGKDLLKAASDGDVDEIRRLLSEGAPFTADWFLLNARTKVDRTPLHMAAYEGHLNIVELFLMDDCEVDCTDLLGMTPLHWAAQNGHANVVQALLKAGADKNIANKFGLKPVDIAHQIDRLDIVEMIEEEQQEDPTKAAENLTIEMAAEDENQSRFEIPEPTEEVVEDVGTPQELDEVIEEIESTPNEHIHLDNSLSDSIKFYKNMVLPLLTDVGKQVLDSVKASEEASDITKNLGKSNYITLTADEFLSLAANTSINKNQAQIFRQVNGKFVNRRSLKELL</sequence>
<keyword evidence="2 3" id="KW-0040">ANK repeat</keyword>
<organism evidence="4 5">
    <name type="scientific">Cryptolaemus montrouzieri</name>
    <dbReference type="NCBI Taxonomy" id="559131"/>
    <lineage>
        <taxon>Eukaryota</taxon>
        <taxon>Metazoa</taxon>
        <taxon>Ecdysozoa</taxon>
        <taxon>Arthropoda</taxon>
        <taxon>Hexapoda</taxon>
        <taxon>Insecta</taxon>
        <taxon>Pterygota</taxon>
        <taxon>Neoptera</taxon>
        <taxon>Endopterygota</taxon>
        <taxon>Coleoptera</taxon>
        <taxon>Polyphaga</taxon>
        <taxon>Cucujiformia</taxon>
        <taxon>Coccinelloidea</taxon>
        <taxon>Coccinellidae</taxon>
        <taxon>Scymninae</taxon>
        <taxon>Scymnini</taxon>
        <taxon>Cryptolaemus</taxon>
    </lineage>
</organism>
<comment type="caution">
    <text evidence="4">The sequence shown here is derived from an EMBL/GenBank/DDBJ whole genome shotgun (WGS) entry which is preliminary data.</text>
</comment>
<dbReference type="Pfam" id="PF13857">
    <property type="entry name" value="Ank_5"/>
    <property type="match status" value="1"/>
</dbReference>
<evidence type="ECO:0000313" key="5">
    <source>
        <dbReference type="Proteomes" id="UP001516400"/>
    </source>
</evidence>
<gene>
    <name evidence="4" type="ORF">HHI36_017777</name>
</gene>
<evidence type="ECO:0000313" key="4">
    <source>
        <dbReference type="EMBL" id="KAL3280286.1"/>
    </source>
</evidence>
<name>A0ABD2NPI3_9CUCU</name>
<dbReference type="PANTHER" id="PTHR24171">
    <property type="entry name" value="ANKYRIN REPEAT DOMAIN-CONTAINING PROTEIN 39-RELATED"/>
    <property type="match status" value="1"/>
</dbReference>
<reference evidence="4 5" key="1">
    <citation type="journal article" date="2021" name="BMC Biol.">
        <title>Horizontally acquired antibacterial genes associated with adaptive radiation of ladybird beetles.</title>
        <authorList>
            <person name="Li H.S."/>
            <person name="Tang X.F."/>
            <person name="Huang Y.H."/>
            <person name="Xu Z.Y."/>
            <person name="Chen M.L."/>
            <person name="Du X.Y."/>
            <person name="Qiu B.Y."/>
            <person name="Chen P.T."/>
            <person name="Zhang W."/>
            <person name="Slipinski A."/>
            <person name="Escalona H.E."/>
            <person name="Waterhouse R.M."/>
            <person name="Zwick A."/>
            <person name="Pang H."/>
        </authorList>
    </citation>
    <scope>NUCLEOTIDE SEQUENCE [LARGE SCALE GENOMIC DNA]</scope>
    <source>
        <strain evidence="4">SYSU2018</strain>
    </source>
</reference>
<feature type="repeat" description="ANK" evidence="3">
    <location>
        <begin position="120"/>
        <end position="152"/>
    </location>
</feature>
<dbReference type="PROSITE" id="PS50297">
    <property type="entry name" value="ANK_REP_REGION"/>
    <property type="match status" value="2"/>
</dbReference>
<dbReference type="Pfam" id="PF13637">
    <property type="entry name" value="Ank_4"/>
    <property type="match status" value="1"/>
</dbReference>
<accession>A0ABD2NPI3</accession>
<protein>
    <submittedName>
        <fullName evidence="4">Uncharacterized protein</fullName>
    </submittedName>
</protein>
<keyword evidence="5" id="KW-1185">Reference proteome</keyword>
<dbReference type="SUPFAM" id="SSF48403">
    <property type="entry name" value="Ankyrin repeat"/>
    <property type="match status" value="1"/>
</dbReference>
<dbReference type="Gene3D" id="1.25.40.20">
    <property type="entry name" value="Ankyrin repeat-containing domain"/>
    <property type="match status" value="1"/>
</dbReference>
<dbReference type="AlphaFoldDB" id="A0ABD2NPI3"/>
<dbReference type="EMBL" id="JABFTP020000124">
    <property type="protein sequence ID" value="KAL3280286.1"/>
    <property type="molecule type" value="Genomic_DNA"/>
</dbReference>
<dbReference type="InterPro" id="IPR002110">
    <property type="entry name" value="Ankyrin_rpt"/>
</dbReference>